<name>A0A1S6R4T6_MACNP</name>
<feature type="signal peptide" evidence="2">
    <location>
        <begin position="1"/>
        <end position="15"/>
    </location>
</feature>
<feature type="region of interest" description="Disordered" evidence="1">
    <location>
        <begin position="130"/>
        <end position="225"/>
    </location>
</feature>
<feature type="compositionally biased region" description="Polar residues" evidence="1">
    <location>
        <begin position="214"/>
        <end position="225"/>
    </location>
</feature>
<protein>
    <submittedName>
        <fullName evidence="3">Chitin-binding protein</fullName>
    </submittedName>
</protein>
<feature type="chain" id="PRO_5012865307" evidence="2">
    <location>
        <begin position="16"/>
        <end position="260"/>
    </location>
</feature>
<feature type="compositionally biased region" description="Low complexity" evidence="1">
    <location>
        <begin position="179"/>
        <end position="190"/>
    </location>
</feature>
<dbReference type="EMBL" id="KY411918">
    <property type="protein sequence ID" value="AQW44848.1"/>
    <property type="molecule type" value="mRNA"/>
</dbReference>
<evidence type="ECO:0000256" key="1">
    <source>
        <dbReference type="SAM" id="MobiDB-lite"/>
    </source>
</evidence>
<evidence type="ECO:0000256" key="2">
    <source>
        <dbReference type="SAM" id="SignalP"/>
    </source>
</evidence>
<proteinExistence type="evidence at transcript level"/>
<reference evidence="3" key="1">
    <citation type="submission" date="2016-12" db="EMBL/GenBank/DDBJ databases">
        <authorList>
            <person name="Song W.-J."/>
            <person name="Kurnit D.M."/>
        </authorList>
    </citation>
    <scope>NUCLEOTIDE SEQUENCE</scope>
</reference>
<evidence type="ECO:0000313" key="3">
    <source>
        <dbReference type="EMBL" id="AQW44848.1"/>
    </source>
</evidence>
<feature type="compositionally biased region" description="Polar residues" evidence="1">
    <location>
        <begin position="194"/>
        <end position="203"/>
    </location>
</feature>
<dbReference type="AlphaFoldDB" id="A0A1S6R4T6"/>
<sequence length="260" mass="27143">MKTFMILMAAVACQASVLPYSVVPSARAIVHADSLSPAVMKIPEPGIRFNVPKPATYASRPVIHAPAPFLPAAYSAPVPVVARAPVPVAAPVVYSAPVLTVPAAAVAVVAAPGEPFVEGQSHAQDETVQYSLGHWGGPSPPQETRGPQGAPSAASPMQYNTGHFGGPNPPQETRDSQGAPPAASPTSTPKETSRSGSTLQLLPQDSRWPPLTFPRSSSGSPSQLKFRNESNSVILDCCYVIISIGTLITIQEIIIHGIHQ</sequence>
<keyword evidence="2" id="KW-0732">Signal</keyword>
<organism evidence="3">
    <name type="scientific">Macrobrachium nipponense</name>
    <name type="common">Oriental river shrimp</name>
    <name type="synonym">Palaemon nipponensis</name>
    <dbReference type="NCBI Taxonomy" id="159736"/>
    <lineage>
        <taxon>Eukaryota</taxon>
        <taxon>Metazoa</taxon>
        <taxon>Ecdysozoa</taxon>
        <taxon>Arthropoda</taxon>
        <taxon>Crustacea</taxon>
        <taxon>Multicrustacea</taxon>
        <taxon>Malacostraca</taxon>
        <taxon>Eumalacostraca</taxon>
        <taxon>Eucarida</taxon>
        <taxon>Decapoda</taxon>
        <taxon>Pleocyemata</taxon>
        <taxon>Caridea</taxon>
        <taxon>Palaemonoidea</taxon>
        <taxon>Palaemonidae</taxon>
        <taxon>Macrobrachium</taxon>
    </lineage>
</organism>
<accession>A0A1S6R4T6</accession>